<comment type="caution">
    <text evidence="2">The sequence shown here is derived from an EMBL/GenBank/DDBJ whole genome shotgun (WGS) entry which is preliminary data.</text>
</comment>
<feature type="compositionally biased region" description="Basic and acidic residues" evidence="1">
    <location>
        <begin position="424"/>
        <end position="434"/>
    </location>
</feature>
<feature type="region of interest" description="Disordered" evidence="1">
    <location>
        <begin position="475"/>
        <end position="553"/>
    </location>
</feature>
<reference evidence="2" key="1">
    <citation type="submission" date="2016-11" db="EMBL/GenBank/DDBJ databases">
        <title>The genome sequence of Colletotrichum cuscutae.</title>
        <authorList>
            <person name="Baroncelli R."/>
        </authorList>
    </citation>
    <scope>NUCLEOTIDE SEQUENCE</scope>
    <source>
        <strain evidence="2">IMI 304802</strain>
    </source>
</reference>
<proteinExistence type="predicted"/>
<feature type="compositionally biased region" description="Acidic residues" evidence="1">
    <location>
        <begin position="507"/>
        <end position="517"/>
    </location>
</feature>
<protein>
    <recommendedName>
        <fullName evidence="4">Protein kinase domain-containing protein</fullName>
    </recommendedName>
</protein>
<dbReference type="Proteomes" id="UP001239213">
    <property type="component" value="Unassembled WGS sequence"/>
</dbReference>
<gene>
    <name evidence="2" type="ORF">CCUS01_16061</name>
</gene>
<name>A0AAI9VDR1_9PEZI</name>
<feature type="compositionally biased region" description="Basic residues" evidence="1">
    <location>
        <begin position="408"/>
        <end position="422"/>
    </location>
</feature>
<dbReference type="EMBL" id="MPDP01000102">
    <property type="protein sequence ID" value="KAK1481001.1"/>
    <property type="molecule type" value="Genomic_DNA"/>
</dbReference>
<feature type="compositionally biased region" description="Polar residues" evidence="1">
    <location>
        <begin position="490"/>
        <end position="503"/>
    </location>
</feature>
<feature type="region of interest" description="Disordered" evidence="1">
    <location>
        <begin position="395"/>
        <end position="434"/>
    </location>
</feature>
<feature type="compositionally biased region" description="Basic and acidic residues" evidence="1">
    <location>
        <begin position="475"/>
        <end position="486"/>
    </location>
</feature>
<dbReference type="AlphaFoldDB" id="A0AAI9VDR1"/>
<sequence length="553" mass="62887">MASSDASRSVPVAQYQATTQLTLFRHSPPDPYGHNMYKFPEGLKEKSILSEREAGMSKTARCFDDENQPYLLNTDQHDNPDNSLRIEVVRVLSGGHGRGNQVVLVKILHRPRCDPKFPLPDKEELAVAKIFDPLFYSTSLPEDLPFWKDTSRADMRLSREAGAYKELHENDLTGYPHLAPQYYGCWTTCLASYSPDCEGKTRHVGLVLLEYIEGSSVQAICRHDDDDVLIPPTQRTYLVPNGPDSIHFDLEKRLDILAQLIEGTIKQIYKGVWHDYVEPENVLISMRNKPTLLETQRVCLISYDICMIDFRLRDPVDRWSRFPHPPHPTKCFDLDRFYNFGGWWPLDWENGKGDEHFENWLLERFGEHDSDRYSCNLLYSREWLKREREIARKKARIKKKREMEKEKKRARRSKTKERRAAKKAAAEKTAAERDAITGLSSSAAALRITYTETAGIAFIKSLMAAWKEGLKADKVGQGHEGEDPRGDSAAQPSSLTETQSPSVSLEADAEAAEAEEASQEHKGDGSWEELVTRASSSTEAPSPRMRTGPAFPL</sequence>
<evidence type="ECO:0008006" key="4">
    <source>
        <dbReference type="Google" id="ProtNLM"/>
    </source>
</evidence>
<evidence type="ECO:0000313" key="2">
    <source>
        <dbReference type="EMBL" id="KAK1481001.1"/>
    </source>
</evidence>
<evidence type="ECO:0000313" key="3">
    <source>
        <dbReference type="Proteomes" id="UP001239213"/>
    </source>
</evidence>
<keyword evidence="3" id="KW-1185">Reference proteome</keyword>
<accession>A0AAI9VDR1</accession>
<evidence type="ECO:0000256" key="1">
    <source>
        <dbReference type="SAM" id="MobiDB-lite"/>
    </source>
</evidence>
<organism evidence="2 3">
    <name type="scientific">Colletotrichum cuscutae</name>
    <dbReference type="NCBI Taxonomy" id="1209917"/>
    <lineage>
        <taxon>Eukaryota</taxon>
        <taxon>Fungi</taxon>
        <taxon>Dikarya</taxon>
        <taxon>Ascomycota</taxon>
        <taxon>Pezizomycotina</taxon>
        <taxon>Sordariomycetes</taxon>
        <taxon>Hypocreomycetidae</taxon>
        <taxon>Glomerellales</taxon>
        <taxon>Glomerellaceae</taxon>
        <taxon>Colletotrichum</taxon>
        <taxon>Colletotrichum acutatum species complex</taxon>
    </lineage>
</organism>